<dbReference type="EMBL" id="JAHLFV010000090">
    <property type="protein sequence ID" value="MBU3849711.1"/>
    <property type="molecule type" value="Genomic_DNA"/>
</dbReference>
<name>A0A9E2L244_9SPIR</name>
<reference evidence="2" key="1">
    <citation type="journal article" date="2021" name="PeerJ">
        <title>Extensive microbial diversity within the chicken gut microbiome revealed by metagenomics and culture.</title>
        <authorList>
            <person name="Gilroy R."/>
            <person name="Ravi A."/>
            <person name="Getino M."/>
            <person name="Pursley I."/>
            <person name="Horton D.L."/>
            <person name="Alikhan N.F."/>
            <person name="Baker D."/>
            <person name="Gharbi K."/>
            <person name="Hall N."/>
            <person name="Watson M."/>
            <person name="Adriaenssens E.M."/>
            <person name="Foster-Nyarko E."/>
            <person name="Jarju S."/>
            <person name="Secka A."/>
            <person name="Antonio M."/>
            <person name="Oren A."/>
            <person name="Chaudhuri R.R."/>
            <person name="La Ragione R."/>
            <person name="Hildebrand F."/>
            <person name="Pallen M.J."/>
        </authorList>
    </citation>
    <scope>NUCLEOTIDE SEQUENCE</scope>
    <source>
        <strain evidence="2">Gambia15-2214</strain>
    </source>
</reference>
<organism evidence="2 3">
    <name type="scientific">Candidatus Treponema excrementipullorum</name>
    <dbReference type="NCBI Taxonomy" id="2838768"/>
    <lineage>
        <taxon>Bacteria</taxon>
        <taxon>Pseudomonadati</taxon>
        <taxon>Spirochaetota</taxon>
        <taxon>Spirochaetia</taxon>
        <taxon>Spirochaetales</taxon>
        <taxon>Treponemataceae</taxon>
        <taxon>Treponema</taxon>
    </lineage>
</organism>
<evidence type="ECO:0000313" key="2">
    <source>
        <dbReference type="EMBL" id="MBU3849711.1"/>
    </source>
</evidence>
<gene>
    <name evidence="2" type="ORF">IAA16_04015</name>
</gene>
<reference evidence="2" key="2">
    <citation type="submission" date="2021-04" db="EMBL/GenBank/DDBJ databases">
        <authorList>
            <person name="Gilroy R."/>
        </authorList>
    </citation>
    <scope>NUCLEOTIDE SEQUENCE</scope>
    <source>
        <strain evidence="2">Gambia15-2214</strain>
    </source>
</reference>
<accession>A0A9E2L244</accession>
<dbReference type="AlphaFoldDB" id="A0A9E2L244"/>
<evidence type="ECO:0000313" key="3">
    <source>
        <dbReference type="Proteomes" id="UP000823914"/>
    </source>
</evidence>
<comment type="caution">
    <text evidence="2">The sequence shown here is derived from an EMBL/GenBank/DDBJ whole genome shotgun (WGS) entry which is preliminary data.</text>
</comment>
<sequence length="287" mass="31678">MTKKLIKSGFIVVFFLVLCLPTFSIEVNEPEIKSVEGMDIEFINYTGPHAVINTLEEIKSIGRGLGTVIAQNTTVAATAGSTEKYYVIHAVDPTTTTGLDADILFLGPNASVDHVRNLRHIIAAYLTTAYGYTEEDAETLAVFVTVYNAVYRGNMDNFTQKYKKIVTDNLTADKVGLSVNYQDWPGNSQIVIPLQDPQGRIGTVDTTIISDKEVVDSLRKEDDMGIDDRKDLVEIKEKEADAAEEKAAEAQQQAAEELAKQKEEQQKLEEAKKEADQAKKEANAAQK</sequence>
<feature type="compositionally biased region" description="Basic and acidic residues" evidence="1">
    <location>
        <begin position="238"/>
        <end position="248"/>
    </location>
</feature>
<feature type="region of interest" description="Disordered" evidence="1">
    <location>
        <begin position="238"/>
        <end position="287"/>
    </location>
</feature>
<dbReference type="Pfam" id="PF05262">
    <property type="entry name" value="Borrelia_P83"/>
    <property type="match status" value="1"/>
</dbReference>
<feature type="non-terminal residue" evidence="2">
    <location>
        <position position="287"/>
    </location>
</feature>
<proteinExistence type="predicted"/>
<dbReference type="InterPro" id="IPR007926">
    <property type="entry name" value="Borrelia_P83"/>
</dbReference>
<evidence type="ECO:0000256" key="1">
    <source>
        <dbReference type="SAM" id="MobiDB-lite"/>
    </source>
</evidence>
<protein>
    <submittedName>
        <fullName evidence="2">Uncharacterized protein</fullName>
    </submittedName>
</protein>
<feature type="compositionally biased region" description="Basic and acidic residues" evidence="1">
    <location>
        <begin position="257"/>
        <end position="287"/>
    </location>
</feature>
<dbReference type="Proteomes" id="UP000823914">
    <property type="component" value="Unassembled WGS sequence"/>
</dbReference>